<evidence type="ECO:0000313" key="2">
    <source>
        <dbReference type="EMBL" id="GGM41231.1"/>
    </source>
</evidence>
<keyword evidence="3" id="KW-1185">Reference proteome</keyword>
<dbReference type="AlphaFoldDB" id="A0A917TWD3"/>
<dbReference type="InterPro" id="IPR038330">
    <property type="entry name" value="TspO/MBR-related_sf"/>
</dbReference>
<proteinExistence type="predicted"/>
<feature type="transmembrane region" description="Helical" evidence="1">
    <location>
        <begin position="134"/>
        <end position="157"/>
    </location>
</feature>
<evidence type="ECO:0000256" key="1">
    <source>
        <dbReference type="SAM" id="Phobius"/>
    </source>
</evidence>
<comment type="caution">
    <text evidence="2">The sequence shown here is derived from an EMBL/GenBank/DDBJ whole genome shotgun (WGS) entry which is preliminary data.</text>
</comment>
<feature type="transmembrane region" description="Helical" evidence="1">
    <location>
        <begin position="169"/>
        <end position="186"/>
    </location>
</feature>
<dbReference type="Gene3D" id="1.20.1260.100">
    <property type="entry name" value="TspO/MBR protein"/>
    <property type="match status" value="1"/>
</dbReference>
<feature type="transmembrane region" description="Helical" evidence="1">
    <location>
        <begin position="102"/>
        <end position="122"/>
    </location>
</feature>
<protein>
    <recommendedName>
        <fullName evidence="4">Tryptophan-rich sensory protein</fullName>
    </recommendedName>
</protein>
<dbReference type="OrthoDB" id="5189031at2"/>
<reference evidence="2" key="1">
    <citation type="journal article" date="2014" name="Int. J. Syst. Evol. Microbiol.">
        <title>Complete genome sequence of Corynebacterium casei LMG S-19264T (=DSM 44701T), isolated from a smear-ripened cheese.</title>
        <authorList>
            <consortium name="US DOE Joint Genome Institute (JGI-PGF)"/>
            <person name="Walter F."/>
            <person name="Albersmeier A."/>
            <person name="Kalinowski J."/>
            <person name="Ruckert C."/>
        </authorList>
    </citation>
    <scope>NUCLEOTIDE SEQUENCE</scope>
    <source>
        <strain evidence="2">CGMCC 1.6333</strain>
    </source>
</reference>
<feature type="transmembrane region" description="Helical" evidence="1">
    <location>
        <begin position="217"/>
        <end position="236"/>
    </location>
</feature>
<feature type="transmembrane region" description="Helical" evidence="1">
    <location>
        <begin position="193"/>
        <end position="211"/>
    </location>
</feature>
<keyword evidence="1" id="KW-0812">Transmembrane</keyword>
<dbReference type="PANTHER" id="PTHR33802">
    <property type="entry name" value="SI:CH211-161H7.5-RELATED"/>
    <property type="match status" value="1"/>
</dbReference>
<dbReference type="Proteomes" id="UP000618460">
    <property type="component" value="Unassembled WGS sequence"/>
</dbReference>
<accession>A0A917TWD3</accession>
<keyword evidence="1" id="KW-1133">Transmembrane helix</keyword>
<gene>
    <name evidence="2" type="ORF">GCM10011351_29270</name>
</gene>
<name>A0A917TWD3_9BACI</name>
<evidence type="ECO:0008006" key="4">
    <source>
        <dbReference type="Google" id="ProtNLM"/>
    </source>
</evidence>
<dbReference type="RefSeq" id="WP_117157097.1">
    <property type="nucleotide sequence ID" value="NZ_BMLG01000025.1"/>
</dbReference>
<dbReference type="PANTHER" id="PTHR33802:SF1">
    <property type="entry name" value="XK-RELATED PROTEIN"/>
    <property type="match status" value="1"/>
</dbReference>
<keyword evidence="1" id="KW-0472">Membrane</keyword>
<evidence type="ECO:0000313" key="3">
    <source>
        <dbReference type="Proteomes" id="UP000618460"/>
    </source>
</evidence>
<sequence length="240" mass="27435">MLRFFINFLALVFVIIINYLSNALPFNGQTTSEISNRINVLFTPAGYVFSIWGVIYLLLAIWVFRQLPKARRNLPVYIKATPLFVLSCLLNSFWLFLWHYEYFVFSVVIMVALLINLITLYTRVKAVATSFSDLLPFSVYLGWVSVATIANISYVLVEFGWNGFGLSDSFWTITMLFVATVLAAIFRLKERDVAYPLVFVWAFIGIGVRNLSDYPTVSYAAYFCAAVVFIVALFGLKKRH</sequence>
<organism evidence="2 3">
    <name type="scientific">Paraliobacillus quinghaiensis</name>
    <dbReference type="NCBI Taxonomy" id="470815"/>
    <lineage>
        <taxon>Bacteria</taxon>
        <taxon>Bacillati</taxon>
        <taxon>Bacillota</taxon>
        <taxon>Bacilli</taxon>
        <taxon>Bacillales</taxon>
        <taxon>Bacillaceae</taxon>
        <taxon>Paraliobacillus</taxon>
    </lineage>
</organism>
<feature type="transmembrane region" description="Helical" evidence="1">
    <location>
        <begin position="47"/>
        <end position="64"/>
    </location>
</feature>
<feature type="transmembrane region" description="Helical" evidence="1">
    <location>
        <begin position="76"/>
        <end position="96"/>
    </location>
</feature>
<dbReference type="EMBL" id="BMLG01000025">
    <property type="protein sequence ID" value="GGM41231.1"/>
    <property type="molecule type" value="Genomic_DNA"/>
</dbReference>
<reference evidence="2" key="2">
    <citation type="submission" date="2020-09" db="EMBL/GenBank/DDBJ databases">
        <authorList>
            <person name="Sun Q."/>
            <person name="Zhou Y."/>
        </authorList>
    </citation>
    <scope>NUCLEOTIDE SEQUENCE</scope>
    <source>
        <strain evidence="2">CGMCC 1.6333</strain>
    </source>
</reference>